<evidence type="ECO:0000313" key="2">
    <source>
        <dbReference type="EMBL" id="KAF2602769.1"/>
    </source>
</evidence>
<proteinExistence type="predicted"/>
<comment type="caution">
    <text evidence="2">The sequence shown here is derived from an EMBL/GenBank/DDBJ whole genome shotgun (WGS) entry which is preliminary data.</text>
</comment>
<sequence>MKAPDSFWNPGFWCDFHRDHGHKTEDCVALKIEDNELLRKGHLREFLSEKATSHLSKDTTGKPTEAAPISPPRQDRVIHVISGGSEISGISHAAAKKSTWNAMHGLEAAMPKRLLLGTDEISFTAKEQERVITPHHDALNSIVDALANLGSALETNSQMNIPLLVLQWPANLEEPPSEEVSTVEEGETWMTPLIRYLEADILPEDRSEARKIKKQAARYCIS</sequence>
<gene>
    <name evidence="2" type="ORF">F2Q70_00026276</name>
</gene>
<name>A0A8S9L8K1_BRACR</name>
<accession>A0A8S9L8K1</accession>
<protein>
    <submittedName>
        <fullName evidence="2">Uncharacterized protein</fullName>
    </submittedName>
</protein>
<organism evidence="2">
    <name type="scientific">Brassica cretica</name>
    <name type="common">Mustard</name>
    <dbReference type="NCBI Taxonomy" id="69181"/>
    <lineage>
        <taxon>Eukaryota</taxon>
        <taxon>Viridiplantae</taxon>
        <taxon>Streptophyta</taxon>
        <taxon>Embryophyta</taxon>
        <taxon>Tracheophyta</taxon>
        <taxon>Spermatophyta</taxon>
        <taxon>Magnoliopsida</taxon>
        <taxon>eudicotyledons</taxon>
        <taxon>Gunneridae</taxon>
        <taxon>Pentapetalae</taxon>
        <taxon>rosids</taxon>
        <taxon>malvids</taxon>
        <taxon>Brassicales</taxon>
        <taxon>Brassicaceae</taxon>
        <taxon>Brassiceae</taxon>
        <taxon>Brassica</taxon>
    </lineage>
</organism>
<feature type="region of interest" description="Disordered" evidence="1">
    <location>
        <begin position="50"/>
        <end position="71"/>
    </location>
</feature>
<dbReference type="AlphaFoldDB" id="A0A8S9L8K1"/>
<dbReference type="EMBL" id="QGKY02000094">
    <property type="protein sequence ID" value="KAF2602769.1"/>
    <property type="molecule type" value="Genomic_DNA"/>
</dbReference>
<evidence type="ECO:0000256" key="1">
    <source>
        <dbReference type="SAM" id="MobiDB-lite"/>
    </source>
</evidence>
<reference evidence="2" key="1">
    <citation type="submission" date="2019-12" db="EMBL/GenBank/DDBJ databases">
        <title>Genome sequencing and annotation of Brassica cretica.</title>
        <authorList>
            <person name="Studholme D.J."/>
            <person name="Sarris P.F."/>
        </authorList>
    </citation>
    <scope>NUCLEOTIDE SEQUENCE</scope>
    <source>
        <strain evidence="2">PFS-102/07</strain>
        <tissue evidence="2">Leaf</tissue>
    </source>
</reference>
<feature type="compositionally biased region" description="Basic and acidic residues" evidence="1">
    <location>
        <begin position="50"/>
        <end position="60"/>
    </location>
</feature>